<proteinExistence type="predicted"/>
<dbReference type="EMBL" id="MU157885">
    <property type="protein sequence ID" value="KAF9525329.1"/>
    <property type="molecule type" value="Genomic_DNA"/>
</dbReference>
<accession>A0A9P6EA75</accession>
<protein>
    <recommendedName>
        <fullName evidence="4">DUF202 domain-containing protein</fullName>
    </recommendedName>
</protein>
<keyword evidence="1" id="KW-1133">Transmembrane helix</keyword>
<reference evidence="2" key="1">
    <citation type="submission" date="2020-11" db="EMBL/GenBank/DDBJ databases">
        <authorList>
            <consortium name="DOE Joint Genome Institute"/>
            <person name="Ahrendt S."/>
            <person name="Riley R."/>
            <person name="Andreopoulos W."/>
            <person name="Labutti K."/>
            <person name="Pangilinan J."/>
            <person name="Ruiz-Duenas F.J."/>
            <person name="Barrasa J.M."/>
            <person name="Sanchez-Garcia M."/>
            <person name="Camarero S."/>
            <person name="Miyauchi S."/>
            <person name="Serrano A."/>
            <person name="Linde D."/>
            <person name="Babiker R."/>
            <person name="Drula E."/>
            <person name="Ayuso-Fernandez I."/>
            <person name="Pacheco R."/>
            <person name="Padilla G."/>
            <person name="Ferreira P."/>
            <person name="Barriuso J."/>
            <person name="Kellner H."/>
            <person name="Castanera R."/>
            <person name="Alfaro M."/>
            <person name="Ramirez L."/>
            <person name="Pisabarro A.G."/>
            <person name="Kuo A."/>
            <person name="Tritt A."/>
            <person name="Lipzen A."/>
            <person name="He G."/>
            <person name="Yan M."/>
            <person name="Ng V."/>
            <person name="Cullen D."/>
            <person name="Martin F."/>
            <person name="Rosso M.-N."/>
            <person name="Henrissat B."/>
            <person name="Hibbett D."/>
            <person name="Martinez A.T."/>
            <person name="Grigoriev I.V."/>
        </authorList>
    </citation>
    <scope>NUCLEOTIDE SEQUENCE</scope>
    <source>
        <strain evidence="2">CBS 506.95</strain>
    </source>
</reference>
<sequence length="132" mass="14517">MMIRTIIRPHLVENAGSTARDYCMLERNLLSHIKLALLLTLLAASLLLSARLVPPGEQDHESPGSIALASIESVTAIACMVAGCLEYYWGYRDIKNSRAFLIAVKPHLSIMSGVATVVFVTCIYFLVQDEHS</sequence>
<keyword evidence="1" id="KW-0812">Transmembrane</keyword>
<name>A0A9P6EA75_9AGAR</name>
<keyword evidence="1" id="KW-0472">Membrane</keyword>
<feature type="transmembrane region" description="Helical" evidence="1">
    <location>
        <begin position="108"/>
        <end position="127"/>
    </location>
</feature>
<comment type="caution">
    <text evidence="2">The sequence shown here is derived from an EMBL/GenBank/DDBJ whole genome shotgun (WGS) entry which is preliminary data.</text>
</comment>
<evidence type="ECO:0000313" key="3">
    <source>
        <dbReference type="Proteomes" id="UP000807306"/>
    </source>
</evidence>
<evidence type="ECO:0008006" key="4">
    <source>
        <dbReference type="Google" id="ProtNLM"/>
    </source>
</evidence>
<dbReference type="OrthoDB" id="5525680at2759"/>
<gene>
    <name evidence="2" type="ORF">CPB83DRAFT_859641</name>
</gene>
<organism evidence="2 3">
    <name type="scientific">Crepidotus variabilis</name>
    <dbReference type="NCBI Taxonomy" id="179855"/>
    <lineage>
        <taxon>Eukaryota</taxon>
        <taxon>Fungi</taxon>
        <taxon>Dikarya</taxon>
        <taxon>Basidiomycota</taxon>
        <taxon>Agaricomycotina</taxon>
        <taxon>Agaricomycetes</taxon>
        <taxon>Agaricomycetidae</taxon>
        <taxon>Agaricales</taxon>
        <taxon>Agaricineae</taxon>
        <taxon>Crepidotaceae</taxon>
        <taxon>Crepidotus</taxon>
    </lineage>
</organism>
<feature type="transmembrane region" description="Helical" evidence="1">
    <location>
        <begin position="35"/>
        <end position="54"/>
    </location>
</feature>
<evidence type="ECO:0000313" key="2">
    <source>
        <dbReference type="EMBL" id="KAF9525329.1"/>
    </source>
</evidence>
<evidence type="ECO:0000256" key="1">
    <source>
        <dbReference type="SAM" id="Phobius"/>
    </source>
</evidence>
<feature type="transmembrane region" description="Helical" evidence="1">
    <location>
        <begin position="66"/>
        <end position="88"/>
    </location>
</feature>
<keyword evidence="3" id="KW-1185">Reference proteome</keyword>
<dbReference type="Proteomes" id="UP000807306">
    <property type="component" value="Unassembled WGS sequence"/>
</dbReference>
<dbReference type="AlphaFoldDB" id="A0A9P6EA75"/>